<dbReference type="PROSITE" id="PS51892">
    <property type="entry name" value="SUBTILASE"/>
    <property type="match status" value="1"/>
</dbReference>
<organism evidence="13 14">
    <name type="scientific">Lolium multiflorum</name>
    <name type="common">Italian ryegrass</name>
    <name type="synonym">Lolium perenne subsp. multiflorum</name>
    <dbReference type="NCBI Taxonomy" id="4521"/>
    <lineage>
        <taxon>Eukaryota</taxon>
        <taxon>Viridiplantae</taxon>
        <taxon>Streptophyta</taxon>
        <taxon>Embryophyta</taxon>
        <taxon>Tracheophyta</taxon>
        <taxon>Spermatophyta</taxon>
        <taxon>Magnoliopsida</taxon>
        <taxon>Liliopsida</taxon>
        <taxon>Poales</taxon>
        <taxon>Poaceae</taxon>
        <taxon>BOP clade</taxon>
        <taxon>Pooideae</taxon>
        <taxon>Poodae</taxon>
        <taxon>Poeae</taxon>
        <taxon>Poeae Chloroplast Group 2 (Poeae type)</taxon>
        <taxon>Loliodinae</taxon>
        <taxon>Loliinae</taxon>
        <taxon>Lolium</taxon>
    </lineage>
</organism>
<dbReference type="InterPro" id="IPR023828">
    <property type="entry name" value="Peptidase_S8_Ser-AS"/>
</dbReference>
<sequence>MHVQEDHTIPLVLELKGTTVMGNHKLFAVVLLCCLIAVVAAMPAEHVELVQDGEAVSTYLVHVAYSHSPRATRNTARLTRAYNSFLRDTLPTGMNAPAPSILYSYAHAMTGFAARLTARQAAHLEAQPSVLAVIPDRLYELHTTLSSSFLGLTPSSPLMMESNSATDIVIGVIDTGIYPKDRASFAADPSMTPPPRTFRGGCVSTPDFNATEYCNNKLVGAKFFQQGQLAMASRSPLDVTGHGTHCASIAAGAPVPNANLFGFGQGTAKGTASGARIASYNVCGGGCTSSDIVAGINEAIADRVDVLSISIGVSATPTRLLNDPMMTALFRAVRESIFVSTSAGNYGPRKATVRNLAPWVCTVGASTMNREFRATVVLGNEKIYTGYSLYSGRDPYGKMKPLVYSGDAGSLGCEAGKLEPSKVKGKIVLCAGGGAAQGLAVKQAGGVGAIIASSAANGEYTRADAHLLPAVSVTYADAVEILKYSRTPDPNASISYFRTVTGFVNPPSPRLASTSGRGPNLVAPEILKPDIIAPGVQILAAWTGEVSPSKLDMDPRRVKFNIISGTSMAAPQVSGIAALLKVARPQWSPAAIKSAMMTTAYNVDNFVDVITDMSTGKAAGPFQIGAGHVDPNRALDPGLVYDADEDDYISFLCALGYTPKIVAIFTGGSEVEDICSKRQAIAVGDHNYPAFSVAFKSYDEKVTQRRVVRNVGSNVNAVYTFSYLALPIGWSAIVNTSKLVFDAEHQNLGYTVTFSLIKSAASKSSQTEAHSALVWTDGKHKVVSPIVLTWPTTTAAMAVM</sequence>
<evidence type="ECO:0000259" key="11">
    <source>
        <dbReference type="Pfam" id="PF05922"/>
    </source>
</evidence>
<evidence type="ECO:0008006" key="15">
    <source>
        <dbReference type="Google" id="ProtNLM"/>
    </source>
</evidence>
<dbReference type="Pfam" id="PF02225">
    <property type="entry name" value="PA"/>
    <property type="match status" value="1"/>
</dbReference>
<dbReference type="PROSITE" id="PS00138">
    <property type="entry name" value="SUBTILASE_SER"/>
    <property type="match status" value="1"/>
</dbReference>
<feature type="domain" description="PA" evidence="10">
    <location>
        <begin position="400"/>
        <end position="480"/>
    </location>
</feature>
<keyword evidence="5 7" id="KW-0720">Serine protease</keyword>
<evidence type="ECO:0000259" key="9">
    <source>
        <dbReference type="Pfam" id="PF00082"/>
    </source>
</evidence>
<dbReference type="InterPro" id="IPR041469">
    <property type="entry name" value="Subtilisin-like_FN3"/>
</dbReference>
<dbReference type="Pfam" id="PF00082">
    <property type="entry name" value="Peptidase_S8"/>
    <property type="match status" value="1"/>
</dbReference>
<feature type="transmembrane region" description="Helical" evidence="8">
    <location>
        <begin position="26"/>
        <end position="44"/>
    </location>
</feature>
<feature type="domain" description="Peptidase S8/S53" evidence="9">
    <location>
        <begin position="167"/>
        <end position="605"/>
    </location>
</feature>
<evidence type="ECO:0000256" key="5">
    <source>
        <dbReference type="ARBA" id="ARBA00022825"/>
    </source>
</evidence>
<dbReference type="CDD" id="cd02120">
    <property type="entry name" value="PA_subtilisin_like"/>
    <property type="match status" value="1"/>
</dbReference>
<evidence type="ECO:0000256" key="7">
    <source>
        <dbReference type="PROSITE-ProRule" id="PRU01240"/>
    </source>
</evidence>
<dbReference type="InterPro" id="IPR000209">
    <property type="entry name" value="Peptidase_S8/S53_dom"/>
</dbReference>
<evidence type="ECO:0000256" key="1">
    <source>
        <dbReference type="ARBA" id="ARBA00011073"/>
    </source>
</evidence>
<evidence type="ECO:0000256" key="8">
    <source>
        <dbReference type="SAM" id="Phobius"/>
    </source>
</evidence>
<evidence type="ECO:0000313" key="13">
    <source>
        <dbReference type="EMBL" id="KAK1668732.1"/>
    </source>
</evidence>
<dbReference type="Pfam" id="PF05922">
    <property type="entry name" value="Inhibitor_I9"/>
    <property type="match status" value="1"/>
</dbReference>
<dbReference type="InterPro" id="IPR022398">
    <property type="entry name" value="Peptidase_S8_His-AS"/>
</dbReference>
<evidence type="ECO:0000256" key="4">
    <source>
        <dbReference type="ARBA" id="ARBA00022801"/>
    </source>
</evidence>
<dbReference type="InterPro" id="IPR045051">
    <property type="entry name" value="SBT"/>
</dbReference>
<dbReference type="PROSITE" id="PS00137">
    <property type="entry name" value="SUBTILASE_HIS"/>
    <property type="match status" value="1"/>
</dbReference>
<keyword evidence="2 7" id="KW-0645">Protease</keyword>
<proteinExistence type="inferred from homology"/>
<feature type="domain" description="Inhibitor I9" evidence="11">
    <location>
        <begin position="58"/>
        <end position="142"/>
    </location>
</feature>
<evidence type="ECO:0000256" key="3">
    <source>
        <dbReference type="ARBA" id="ARBA00022729"/>
    </source>
</evidence>
<evidence type="ECO:0000256" key="2">
    <source>
        <dbReference type="ARBA" id="ARBA00022670"/>
    </source>
</evidence>
<feature type="active site" description="Charge relay system" evidence="6 7">
    <location>
        <position position="174"/>
    </location>
</feature>
<feature type="active site" description="Charge relay system" evidence="6 7">
    <location>
        <position position="242"/>
    </location>
</feature>
<name>A0AAD8T2Y5_LOLMU</name>
<dbReference type="EMBL" id="JAUUTY010000003">
    <property type="protein sequence ID" value="KAK1668732.1"/>
    <property type="molecule type" value="Genomic_DNA"/>
</dbReference>
<dbReference type="InterPro" id="IPR003137">
    <property type="entry name" value="PA_domain"/>
</dbReference>
<feature type="active site" description="Charge relay system" evidence="6 7">
    <location>
        <position position="567"/>
    </location>
</feature>
<dbReference type="Pfam" id="PF17766">
    <property type="entry name" value="fn3_6"/>
    <property type="match status" value="1"/>
</dbReference>
<comment type="caution">
    <text evidence="13">The sequence shown here is derived from an EMBL/GenBank/DDBJ whole genome shotgun (WGS) entry which is preliminary data.</text>
</comment>
<dbReference type="GO" id="GO:0004252">
    <property type="term" value="F:serine-type endopeptidase activity"/>
    <property type="evidence" value="ECO:0007669"/>
    <property type="project" value="UniProtKB-UniRule"/>
</dbReference>
<keyword evidence="8" id="KW-0472">Membrane</keyword>
<dbReference type="PANTHER" id="PTHR10795">
    <property type="entry name" value="PROPROTEIN CONVERTASE SUBTILISIN/KEXIN"/>
    <property type="match status" value="1"/>
</dbReference>
<dbReference type="AlphaFoldDB" id="A0AAD8T2Y5"/>
<dbReference type="Gene3D" id="3.40.50.200">
    <property type="entry name" value="Peptidase S8/S53 domain"/>
    <property type="match status" value="1"/>
</dbReference>
<dbReference type="CDD" id="cd04852">
    <property type="entry name" value="Peptidases_S8_3"/>
    <property type="match status" value="1"/>
</dbReference>
<dbReference type="GO" id="GO:0006508">
    <property type="term" value="P:proteolysis"/>
    <property type="evidence" value="ECO:0007669"/>
    <property type="project" value="UniProtKB-KW"/>
</dbReference>
<dbReference type="FunFam" id="3.50.30.30:FF:000005">
    <property type="entry name" value="subtilisin-like protease SBT1.5"/>
    <property type="match status" value="1"/>
</dbReference>
<keyword evidence="8" id="KW-0812">Transmembrane</keyword>
<dbReference type="SUPFAM" id="SSF52743">
    <property type="entry name" value="Subtilisin-like"/>
    <property type="match status" value="1"/>
</dbReference>
<dbReference type="InterPro" id="IPR010259">
    <property type="entry name" value="S8pro/Inhibitor_I9"/>
</dbReference>
<dbReference type="Gene3D" id="3.30.70.80">
    <property type="entry name" value="Peptidase S8 propeptide/proteinase inhibitor I9"/>
    <property type="match status" value="1"/>
</dbReference>
<keyword evidence="3" id="KW-0732">Signal</keyword>
<evidence type="ECO:0000313" key="14">
    <source>
        <dbReference type="Proteomes" id="UP001231189"/>
    </source>
</evidence>
<dbReference type="InterPro" id="IPR034197">
    <property type="entry name" value="Peptidases_S8_3"/>
</dbReference>
<dbReference type="InterPro" id="IPR037045">
    <property type="entry name" value="S8pro/Inhibitor_I9_sf"/>
</dbReference>
<dbReference type="PRINTS" id="PR00723">
    <property type="entry name" value="SUBTILISIN"/>
</dbReference>
<dbReference type="Proteomes" id="UP001231189">
    <property type="component" value="Unassembled WGS sequence"/>
</dbReference>
<keyword evidence="14" id="KW-1185">Reference proteome</keyword>
<evidence type="ECO:0000256" key="6">
    <source>
        <dbReference type="PIRSR" id="PIRSR615500-1"/>
    </source>
</evidence>
<feature type="domain" description="Subtilisin-like protease fibronectin type-III" evidence="12">
    <location>
        <begin position="685"/>
        <end position="787"/>
    </location>
</feature>
<keyword evidence="4 7" id="KW-0378">Hydrolase</keyword>
<gene>
    <name evidence="13" type="ORF">QYE76_056891</name>
</gene>
<reference evidence="13" key="1">
    <citation type="submission" date="2023-07" db="EMBL/GenBank/DDBJ databases">
        <title>A chromosome-level genome assembly of Lolium multiflorum.</title>
        <authorList>
            <person name="Chen Y."/>
            <person name="Copetti D."/>
            <person name="Kolliker R."/>
            <person name="Studer B."/>
        </authorList>
    </citation>
    <scope>NUCLEOTIDE SEQUENCE</scope>
    <source>
        <strain evidence="13">02402/16</strain>
        <tissue evidence="13">Leaf</tissue>
    </source>
</reference>
<protein>
    <recommendedName>
        <fullName evidence="15">Subtilisin-like protease</fullName>
    </recommendedName>
</protein>
<dbReference type="Gene3D" id="3.50.30.30">
    <property type="match status" value="1"/>
</dbReference>
<keyword evidence="8" id="KW-1133">Transmembrane helix</keyword>
<dbReference type="InterPro" id="IPR015500">
    <property type="entry name" value="Peptidase_S8_subtilisin-rel"/>
</dbReference>
<evidence type="ECO:0000259" key="12">
    <source>
        <dbReference type="Pfam" id="PF17766"/>
    </source>
</evidence>
<dbReference type="Gene3D" id="2.60.40.2310">
    <property type="match status" value="1"/>
</dbReference>
<evidence type="ECO:0000259" key="10">
    <source>
        <dbReference type="Pfam" id="PF02225"/>
    </source>
</evidence>
<comment type="similarity">
    <text evidence="1 7">Belongs to the peptidase S8 family.</text>
</comment>
<accession>A0AAD8T2Y5</accession>
<dbReference type="InterPro" id="IPR036852">
    <property type="entry name" value="Peptidase_S8/S53_dom_sf"/>
</dbReference>